<proteinExistence type="predicted"/>
<sequence length="152" mass="16601">MTLSLPYTLAVFRGGSIRIALEVTELGWNSAQEVAEVGLDIAIEGEELTYRTSTGSLADEELLTFQGFLDELDRGSPAVWEPSERFAELAVELGEDAVSDTDGAEPWVTVKPHDAGLVVGGAVTLDDEWFDDVYARFDALQDHLEELRAPNT</sequence>
<evidence type="ECO:0000313" key="2">
    <source>
        <dbReference type="Proteomes" id="UP001501094"/>
    </source>
</evidence>
<dbReference type="Proteomes" id="UP001501094">
    <property type="component" value="Unassembled WGS sequence"/>
</dbReference>
<protein>
    <recommendedName>
        <fullName evidence="3">tRNA adenosine deaminase-associated protein</fullName>
    </recommendedName>
</protein>
<dbReference type="EMBL" id="BAAANL010000006">
    <property type="protein sequence ID" value="GAA1868917.1"/>
    <property type="molecule type" value="Genomic_DNA"/>
</dbReference>
<keyword evidence="2" id="KW-1185">Reference proteome</keyword>
<organism evidence="1 2">
    <name type="scientific">Myceligenerans crystallogenes</name>
    <dbReference type="NCBI Taxonomy" id="316335"/>
    <lineage>
        <taxon>Bacteria</taxon>
        <taxon>Bacillati</taxon>
        <taxon>Actinomycetota</taxon>
        <taxon>Actinomycetes</taxon>
        <taxon>Micrococcales</taxon>
        <taxon>Promicromonosporaceae</taxon>
        <taxon>Myceligenerans</taxon>
    </lineage>
</organism>
<reference evidence="2" key="1">
    <citation type="journal article" date="2019" name="Int. J. Syst. Evol. Microbiol.">
        <title>The Global Catalogue of Microorganisms (GCM) 10K type strain sequencing project: providing services to taxonomists for standard genome sequencing and annotation.</title>
        <authorList>
            <consortium name="The Broad Institute Genomics Platform"/>
            <consortium name="The Broad Institute Genome Sequencing Center for Infectious Disease"/>
            <person name="Wu L."/>
            <person name="Ma J."/>
        </authorList>
    </citation>
    <scope>NUCLEOTIDE SEQUENCE [LARGE SCALE GENOMIC DNA]</scope>
    <source>
        <strain evidence="2">JCM 14326</strain>
    </source>
</reference>
<dbReference type="RefSeq" id="WP_344104258.1">
    <property type="nucleotide sequence ID" value="NZ_BAAANL010000006.1"/>
</dbReference>
<dbReference type="InterPro" id="IPR046003">
    <property type="entry name" value="DUF5959"/>
</dbReference>
<evidence type="ECO:0000313" key="1">
    <source>
        <dbReference type="EMBL" id="GAA1868917.1"/>
    </source>
</evidence>
<gene>
    <name evidence="1" type="ORF">GCM10009751_29450</name>
</gene>
<accession>A0ABP4ZT18</accession>
<name>A0ABP4ZT18_9MICO</name>
<dbReference type="Pfam" id="PF19384">
    <property type="entry name" value="DUF5959"/>
    <property type="match status" value="1"/>
</dbReference>
<comment type="caution">
    <text evidence="1">The sequence shown here is derived from an EMBL/GenBank/DDBJ whole genome shotgun (WGS) entry which is preliminary data.</text>
</comment>
<evidence type="ECO:0008006" key="3">
    <source>
        <dbReference type="Google" id="ProtNLM"/>
    </source>
</evidence>